<evidence type="ECO:0000259" key="1">
    <source>
        <dbReference type="SMART" id="SM00507"/>
    </source>
</evidence>
<keyword evidence="2" id="KW-0378">Hydrolase</keyword>
<dbReference type="KEGG" id="fek:C1H87_08940"/>
<keyword evidence="3" id="KW-1185">Reference proteome</keyword>
<dbReference type="RefSeq" id="WP_102755473.1">
    <property type="nucleotide sequence ID" value="NZ_CP025791.1"/>
</dbReference>
<dbReference type="AlphaFoldDB" id="A0A2K9PPR2"/>
<keyword evidence="2" id="KW-0255">Endonuclease</keyword>
<dbReference type="InterPro" id="IPR002711">
    <property type="entry name" value="HNH"/>
</dbReference>
<evidence type="ECO:0000313" key="2">
    <source>
        <dbReference type="EMBL" id="AUP78818.1"/>
    </source>
</evidence>
<dbReference type="OrthoDB" id="9802901at2"/>
<dbReference type="Proteomes" id="UP000235826">
    <property type="component" value="Chromosome"/>
</dbReference>
<dbReference type="Pfam" id="PF01844">
    <property type="entry name" value="HNH"/>
    <property type="match status" value="1"/>
</dbReference>
<proteinExistence type="predicted"/>
<sequence>MRKINTNRIGEKWSEFQKVEVWKKGKIISGLDGDVWRNDEFGRRIKWGNYGDRDSSYGWEINHINPVLNGGADNIDNLQPLHWKNNMVGKLDEIEVLK</sequence>
<dbReference type="GO" id="GO:0008270">
    <property type="term" value="F:zinc ion binding"/>
    <property type="evidence" value="ECO:0007669"/>
    <property type="project" value="InterPro"/>
</dbReference>
<dbReference type="EMBL" id="CP025791">
    <property type="protein sequence ID" value="AUP78818.1"/>
    <property type="molecule type" value="Genomic_DNA"/>
</dbReference>
<feature type="domain" description="HNH nuclease" evidence="1">
    <location>
        <begin position="36"/>
        <end position="87"/>
    </location>
</feature>
<dbReference type="InterPro" id="IPR003615">
    <property type="entry name" value="HNH_nuc"/>
</dbReference>
<reference evidence="2 3" key="1">
    <citation type="submission" date="2018-01" db="EMBL/GenBank/DDBJ databases">
        <title>Complete genome sequence of Flavivirga eckloniae ECD14 isolated from seaweed Ecklonia cava.</title>
        <authorList>
            <person name="Lee J.H."/>
            <person name="Baik K.S."/>
            <person name="Seong C.N."/>
        </authorList>
    </citation>
    <scope>NUCLEOTIDE SEQUENCE [LARGE SCALE GENOMIC DNA]</scope>
    <source>
        <strain evidence="2 3">ECD14</strain>
    </source>
</reference>
<dbReference type="CDD" id="cd00085">
    <property type="entry name" value="HNHc"/>
    <property type="match status" value="1"/>
</dbReference>
<dbReference type="GO" id="GO:0004519">
    <property type="term" value="F:endonuclease activity"/>
    <property type="evidence" value="ECO:0007669"/>
    <property type="project" value="UniProtKB-KW"/>
</dbReference>
<keyword evidence="2" id="KW-0540">Nuclease</keyword>
<dbReference type="SMART" id="SM00507">
    <property type="entry name" value="HNHc"/>
    <property type="match status" value="1"/>
</dbReference>
<gene>
    <name evidence="2" type="ORF">C1H87_08940</name>
</gene>
<accession>A0A2K9PPR2</accession>
<protein>
    <submittedName>
        <fullName evidence="2">HNH endonuclease</fullName>
    </submittedName>
</protein>
<evidence type="ECO:0000313" key="3">
    <source>
        <dbReference type="Proteomes" id="UP000235826"/>
    </source>
</evidence>
<name>A0A2K9PPR2_9FLAO</name>
<organism evidence="2 3">
    <name type="scientific">Flavivirga eckloniae</name>
    <dbReference type="NCBI Taxonomy" id="1803846"/>
    <lineage>
        <taxon>Bacteria</taxon>
        <taxon>Pseudomonadati</taxon>
        <taxon>Bacteroidota</taxon>
        <taxon>Flavobacteriia</taxon>
        <taxon>Flavobacteriales</taxon>
        <taxon>Flavobacteriaceae</taxon>
        <taxon>Flavivirga</taxon>
    </lineage>
</organism>
<dbReference type="GO" id="GO:0003676">
    <property type="term" value="F:nucleic acid binding"/>
    <property type="evidence" value="ECO:0007669"/>
    <property type="project" value="InterPro"/>
</dbReference>